<accession>A0AA96WF14</accession>
<keyword evidence="1" id="KW-0732">Signal</keyword>
<gene>
    <name evidence="2" type="ORF">HJG54_14825</name>
</gene>
<organism evidence="2">
    <name type="scientific">Leptolyngbya sp. NK1-12</name>
    <dbReference type="NCBI Taxonomy" id="2547451"/>
    <lineage>
        <taxon>Bacteria</taxon>
        <taxon>Bacillati</taxon>
        <taxon>Cyanobacteriota</taxon>
        <taxon>Cyanophyceae</taxon>
        <taxon>Leptolyngbyales</taxon>
        <taxon>Leptolyngbyaceae</taxon>
        <taxon>Leptolyngbya group</taxon>
        <taxon>Leptolyngbya</taxon>
    </lineage>
</organism>
<protein>
    <submittedName>
        <fullName evidence="2">DUF2092 domain-containing protein</fullName>
    </submittedName>
</protein>
<dbReference type="InterPro" id="IPR029046">
    <property type="entry name" value="LolA/LolB/LppX"/>
</dbReference>
<dbReference type="InterPro" id="IPR019207">
    <property type="entry name" value="DUF2092"/>
</dbReference>
<reference evidence="2" key="1">
    <citation type="submission" date="2020-05" db="EMBL/GenBank/DDBJ databases">
        <authorList>
            <person name="Zhu T."/>
            <person name="Keshari N."/>
            <person name="Lu X."/>
        </authorList>
    </citation>
    <scope>NUCLEOTIDE SEQUENCE</scope>
    <source>
        <strain evidence="2">NK1-12</strain>
    </source>
</reference>
<sequence>MSRSGWRWLALGIALTISLAAEPVTSANSLDPDADQILKSMSSYLAATKAFSVNTDIDFEVVNRNGQKLQLSSFASVVVQRPGQFYIQRQGMIANADLIFDGETLTLYGRNSNAYAQINTPGTIDDAIRAFELETGIPAPGGDLLFADPYAVLSTGVESSTYMGTAYVNGIECHHLAFRENDVDWQLWVQTGDQPLPMKYVITSKWITAAPQYEIRMRDWNTNPQINAEQFTFSAPAGATQLDALPASELDELTSIEEEQQ</sequence>
<dbReference type="AlphaFoldDB" id="A0AA96WF14"/>
<evidence type="ECO:0000313" key="2">
    <source>
        <dbReference type="EMBL" id="WNZ24004.1"/>
    </source>
</evidence>
<proteinExistence type="predicted"/>
<dbReference type="SUPFAM" id="SSF89392">
    <property type="entry name" value="Prokaryotic lipoproteins and lipoprotein localization factors"/>
    <property type="match status" value="1"/>
</dbReference>
<dbReference type="Gene3D" id="2.50.20.10">
    <property type="entry name" value="Lipoprotein localisation LolA/LolB/LppX"/>
    <property type="match status" value="1"/>
</dbReference>
<feature type="signal peptide" evidence="1">
    <location>
        <begin position="1"/>
        <end position="20"/>
    </location>
</feature>
<feature type="chain" id="PRO_5041696369" evidence="1">
    <location>
        <begin position="21"/>
        <end position="261"/>
    </location>
</feature>
<dbReference type="EMBL" id="CP053586">
    <property type="protein sequence ID" value="WNZ24004.1"/>
    <property type="molecule type" value="Genomic_DNA"/>
</dbReference>
<dbReference type="Pfam" id="PF09865">
    <property type="entry name" value="DUF2092"/>
    <property type="match status" value="1"/>
</dbReference>
<evidence type="ECO:0000256" key="1">
    <source>
        <dbReference type="SAM" id="SignalP"/>
    </source>
</evidence>
<name>A0AA96WF14_9CYAN</name>
<dbReference type="RefSeq" id="WP_316429557.1">
    <property type="nucleotide sequence ID" value="NZ_CP053586.1"/>
</dbReference>
<dbReference type="PIRSF" id="PIRSF012443">
    <property type="entry name" value="UCP012443"/>
    <property type="match status" value="1"/>
</dbReference>